<evidence type="ECO:0000313" key="5">
    <source>
        <dbReference type="Proteomes" id="UP001632037"/>
    </source>
</evidence>
<feature type="compositionally biased region" description="Polar residues" evidence="1">
    <location>
        <begin position="71"/>
        <end position="87"/>
    </location>
</feature>
<feature type="region of interest" description="Disordered" evidence="1">
    <location>
        <begin position="27"/>
        <end position="87"/>
    </location>
</feature>
<feature type="compositionally biased region" description="Low complexity" evidence="1">
    <location>
        <begin position="156"/>
        <end position="349"/>
    </location>
</feature>
<feature type="region of interest" description="Disordered" evidence="1">
    <location>
        <begin position="107"/>
        <end position="349"/>
    </location>
</feature>
<feature type="compositionally biased region" description="Low complexity" evidence="1">
    <location>
        <begin position="1090"/>
        <end position="1102"/>
    </location>
</feature>
<feature type="region of interest" description="Disordered" evidence="1">
    <location>
        <begin position="1116"/>
        <end position="1168"/>
    </location>
</feature>
<dbReference type="CDD" id="cd13999">
    <property type="entry name" value="STKc_MAP3K-like"/>
    <property type="match status" value="1"/>
</dbReference>
<keyword evidence="2" id="KW-0472">Membrane</keyword>
<dbReference type="InterPro" id="IPR051681">
    <property type="entry name" value="Ser/Thr_Kinases-Pseudokinases"/>
</dbReference>
<keyword evidence="2" id="KW-0812">Transmembrane</keyword>
<keyword evidence="5" id="KW-1185">Reference proteome</keyword>
<feature type="region of interest" description="Disordered" evidence="1">
    <location>
        <begin position="1187"/>
        <end position="1263"/>
    </location>
</feature>
<comment type="caution">
    <text evidence="4">The sequence shown here is derived from an EMBL/GenBank/DDBJ whole genome shotgun (WGS) entry which is preliminary data.</text>
</comment>
<feature type="compositionally biased region" description="Polar residues" evidence="1">
    <location>
        <begin position="1116"/>
        <end position="1129"/>
    </location>
</feature>
<dbReference type="Gene3D" id="3.80.10.10">
    <property type="entry name" value="Ribonuclease Inhibitor"/>
    <property type="match status" value="1"/>
</dbReference>
<evidence type="ECO:0000256" key="1">
    <source>
        <dbReference type="SAM" id="MobiDB-lite"/>
    </source>
</evidence>
<dbReference type="Gene3D" id="1.10.510.10">
    <property type="entry name" value="Transferase(Phosphotransferase) domain 1"/>
    <property type="match status" value="1"/>
</dbReference>
<dbReference type="PANTHER" id="PTHR44329:SF214">
    <property type="entry name" value="PROTEIN KINASE DOMAIN-CONTAINING PROTEIN"/>
    <property type="match status" value="1"/>
</dbReference>
<feature type="region of interest" description="Disordered" evidence="1">
    <location>
        <begin position="1275"/>
        <end position="1296"/>
    </location>
</feature>
<evidence type="ECO:0000259" key="3">
    <source>
        <dbReference type="PROSITE" id="PS50011"/>
    </source>
</evidence>
<feature type="region of interest" description="Disordered" evidence="1">
    <location>
        <begin position="1074"/>
        <end position="1102"/>
    </location>
</feature>
<feature type="domain" description="Protein kinase" evidence="3">
    <location>
        <begin position="796"/>
        <end position="1067"/>
    </location>
</feature>
<dbReference type="Proteomes" id="UP001632037">
    <property type="component" value="Unassembled WGS sequence"/>
</dbReference>
<feature type="compositionally biased region" description="Polar residues" evidence="1">
    <location>
        <begin position="107"/>
        <end position="133"/>
    </location>
</feature>
<accession>A0ABD3FY79</accession>
<dbReference type="SMART" id="SM00220">
    <property type="entry name" value="S_TKc"/>
    <property type="match status" value="1"/>
</dbReference>
<dbReference type="EMBL" id="JBIMZQ010000005">
    <property type="protein sequence ID" value="KAL3671376.1"/>
    <property type="molecule type" value="Genomic_DNA"/>
</dbReference>
<dbReference type="InterPro" id="IPR000719">
    <property type="entry name" value="Prot_kinase_dom"/>
</dbReference>
<dbReference type="SUPFAM" id="SSF56112">
    <property type="entry name" value="Protein kinase-like (PK-like)"/>
    <property type="match status" value="1"/>
</dbReference>
<proteinExistence type="predicted"/>
<gene>
    <name evidence="4" type="ORF">V7S43_003302</name>
</gene>
<dbReference type="Pfam" id="PF00069">
    <property type="entry name" value="Pkinase"/>
    <property type="match status" value="1"/>
</dbReference>
<feature type="compositionally biased region" description="Low complexity" evidence="1">
    <location>
        <begin position="1143"/>
        <end position="1168"/>
    </location>
</feature>
<sequence length="1316" mass="137416">MVSLRGLQSTLNASSALTSATESALGTSTASASSAPSSNFTSVTTKKETTTSGQVRTTVTTTTTTVTTSSGSNHTASASTSNINTNGVTDAATEGIVGSASMTTITTTEGENAASPVTTVVTDNGVNRTTTASTTDAAGITTVTTTTETDSDMNGSASSSSTRVTTSGGSSRTVENSSTTTSGTSQATGSSTSTSTTSASSSTGATMERASISTSTSTGNSTSTAMLGNSASHTTASGATTTTGSSHASGTSTSTTTGTSSGTSSTSTTTSTTTSPSSMAGSSNAATTSFSTGSTTTASSGESSTTTTTTSSTGSKTEGSAVTKSSTTTETSSTEGSSSMVTSSGSSSSSLTGWFISNFRDEETQLVVGANASTAASHQVCDGLPALVTRSSTETPNGGCPDELTALNASCTCITGYSETASSWSFHVTTESWNSTSTTTRSLTQSSSDELALTTIRPIWVSSSLDTLEIEGTGNSPAEIAFVNENRVASGSSLTVVESASKSTNISTFSIYNIDLNSVTEKSTGFVPATVTNLTLRNCNISTLSSNFTREWSWIQYLDLSWNSINTEYVGGTALKKLNLSHNALTVFPGASLNTSGLEALYIEGNGINDFNVTKDQFELVQGLTAFTADQPDSASTCQDGAWQSAHGTTFCVLGASTAAAPDTSGSSGSSDDDHHGGLGLLGYWLIAGAIIVFFLLLLLLWQRRRHDRERESSPIVSPEAVEPTTPKYNANDAFGDALNRDNAAIAAPAAASVSGVHPGYGRSHGNSVDSEDTSLGASLANNAVLAACRLDYREVTLGRCISRGGFGLVFVGSYRGRQVAVKKIRNERDVEREQVEQFVREISLISGLNHPRIVEFIGACWTTPAELSAVTKLMERGDLRDVTRRFKRRGYRLTWEAHKTVIALHIAEALTYLHGLSPTVIHRDLKAKNVLLNADMEAKLSDFGIARERSFYDGSEHMTVGIGTSFWIAPEVLLGRDYDERADIYSFGVVLSEIDTDDYPYWNSQNPPQGKAQENEILRLVARGAKRPAFSDDCPPAILELAARCLRSDPDERPSASEIVSYLQLLVQDRNSSASFSSMPRPGQSFDFSTRSTNNSSPTRTAPANAIVNLRASSGQPIQQSQAMSVPSSAYAAEKRTKRRTTTTTTTKVAVSSVGSASTSSSHPTAAETLAPTHEMVTSSPLVTHQVVRTQLPKGKRTTATTTTTTRRAEQGSASTISGYTITGTAAGSSDRDSSGRSFGTESVPSSQSHAGLSLAGPTSPASLRANHQAALDNLNQQRQLSSSNGEEENRYSSQAVGIDRLGQKWIVYEDVKEL</sequence>
<keyword evidence="2" id="KW-1133">Transmembrane helix</keyword>
<reference evidence="4 5" key="1">
    <citation type="submission" date="2024-09" db="EMBL/GenBank/DDBJ databases">
        <title>Genome sequencing and assembly of Phytophthora oleae, isolate VK10A, causative agent of rot of olive drupes.</title>
        <authorList>
            <person name="Conti Taguali S."/>
            <person name="Riolo M."/>
            <person name="La Spada F."/>
            <person name="Cacciola S.O."/>
            <person name="Dionisio G."/>
        </authorList>
    </citation>
    <scope>NUCLEOTIDE SEQUENCE [LARGE SCALE GENOMIC DNA]</scope>
    <source>
        <strain evidence="4 5">VK10A</strain>
    </source>
</reference>
<dbReference type="SUPFAM" id="SSF52058">
    <property type="entry name" value="L domain-like"/>
    <property type="match status" value="1"/>
</dbReference>
<name>A0ABD3FY79_9STRA</name>
<dbReference type="PANTHER" id="PTHR44329">
    <property type="entry name" value="SERINE/THREONINE-PROTEIN KINASE TNNI3K-RELATED"/>
    <property type="match status" value="1"/>
</dbReference>
<feature type="transmembrane region" description="Helical" evidence="2">
    <location>
        <begin position="682"/>
        <end position="702"/>
    </location>
</feature>
<feature type="compositionally biased region" description="Polar residues" evidence="1">
    <location>
        <begin position="1241"/>
        <end position="1252"/>
    </location>
</feature>
<feature type="compositionally biased region" description="Low complexity" evidence="1">
    <location>
        <begin position="27"/>
        <end position="70"/>
    </location>
</feature>
<feature type="compositionally biased region" description="Low complexity" evidence="1">
    <location>
        <begin position="134"/>
        <end position="148"/>
    </location>
</feature>
<dbReference type="PROSITE" id="PS00108">
    <property type="entry name" value="PROTEIN_KINASE_ST"/>
    <property type="match status" value="1"/>
</dbReference>
<dbReference type="InterPro" id="IPR008271">
    <property type="entry name" value="Ser/Thr_kinase_AS"/>
</dbReference>
<dbReference type="InterPro" id="IPR011009">
    <property type="entry name" value="Kinase-like_dom_sf"/>
</dbReference>
<dbReference type="Gene3D" id="3.30.200.20">
    <property type="entry name" value="Phosphorylase Kinase, domain 1"/>
    <property type="match status" value="1"/>
</dbReference>
<dbReference type="InterPro" id="IPR032675">
    <property type="entry name" value="LRR_dom_sf"/>
</dbReference>
<dbReference type="PROSITE" id="PS50011">
    <property type="entry name" value="PROTEIN_KINASE_DOM"/>
    <property type="match status" value="1"/>
</dbReference>
<feature type="compositionally biased region" description="Polar residues" evidence="1">
    <location>
        <begin position="1213"/>
        <end position="1225"/>
    </location>
</feature>
<feature type="compositionally biased region" description="Polar residues" evidence="1">
    <location>
        <begin position="1275"/>
        <end position="1286"/>
    </location>
</feature>
<organism evidence="4 5">
    <name type="scientific">Phytophthora oleae</name>
    <dbReference type="NCBI Taxonomy" id="2107226"/>
    <lineage>
        <taxon>Eukaryota</taxon>
        <taxon>Sar</taxon>
        <taxon>Stramenopiles</taxon>
        <taxon>Oomycota</taxon>
        <taxon>Peronosporomycetes</taxon>
        <taxon>Peronosporales</taxon>
        <taxon>Peronosporaceae</taxon>
        <taxon>Phytophthora</taxon>
    </lineage>
</organism>
<protein>
    <recommendedName>
        <fullName evidence="3">Protein kinase domain-containing protein</fullName>
    </recommendedName>
</protein>
<evidence type="ECO:0000313" key="4">
    <source>
        <dbReference type="EMBL" id="KAL3671376.1"/>
    </source>
</evidence>
<evidence type="ECO:0000256" key="2">
    <source>
        <dbReference type="SAM" id="Phobius"/>
    </source>
</evidence>